<dbReference type="Pfam" id="PF02120">
    <property type="entry name" value="Flg_hook"/>
    <property type="match status" value="1"/>
</dbReference>
<name>A0A101E5V2_9THEO</name>
<evidence type="ECO:0000259" key="1">
    <source>
        <dbReference type="Pfam" id="PF02120"/>
    </source>
</evidence>
<evidence type="ECO:0000313" key="3">
    <source>
        <dbReference type="Proteomes" id="UP000264445"/>
    </source>
</evidence>
<dbReference type="InterPro" id="IPR038610">
    <property type="entry name" value="FliK-like_C_sf"/>
</dbReference>
<dbReference type="InterPro" id="IPR021136">
    <property type="entry name" value="Flagellar_hook_control-like_C"/>
</dbReference>
<sequence length="403" mass="46070">MSEQVVVQELLPFLKAVDSKMAKGGENGKEKVSFLDLLLSELTETREGNIKENPLNLKKEEFLSQKNGLKNVEIFQEKVKEDKDIMEDLNNFIPALMQTITLSLETISSEKGALEFEKVREKLEVALQGFIKEKNFTFKEIAKKISDFLKENFNIELSPEVIECHIKLAKVKDLDKPFLQDLNQKDFAEENVQKNQDKTSQLKIDKEAFIAAKEAKEEKTEKKNFDVKQEFVFFKNEGKPVSNLIYTSIKKSNDPVDRLFRQIVDNVFVAKEKGASSVTVNLKPEILGKLQISLKSIDGNIVATIITESEKTKYQIESNLSLLQAQLDLKGIKIESVNVAVDKNFQFTPQYTGEGNYQGSFYGGNENLRYFHHYGSKKYLPSEELDLTSQNYYFKDGHLDLMA</sequence>
<feature type="domain" description="Flagellar hook-length control protein-like C-terminal" evidence="1">
    <location>
        <begin position="267"/>
        <end position="345"/>
    </location>
</feature>
<dbReference type="Gene3D" id="3.30.750.140">
    <property type="match status" value="1"/>
</dbReference>
<dbReference type="EMBL" id="DOLB01000096">
    <property type="protein sequence ID" value="HBT49418.1"/>
    <property type="molecule type" value="Genomic_DNA"/>
</dbReference>
<accession>A0A101E5V2</accession>
<proteinExistence type="predicted"/>
<organism evidence="2 3">
    <name type="scientific">Caldanaerobacter subterraneus</name>
    <dbReference type="NCBI Taxonomy" id="911092"/>
    <lineage>
        <taxon>Bacteria</taxon>
        <taxon>Bacillati</taxon>
        <taxon>Bacillota</taxon>
        <taxon>Clostridia</taxon>
        <taxon>Thermoanaerobacterales</taxon>
        <taxon>Thermoanaerobacteraceae</taxon>
        <taxon>Caldanaerobacter</taxon>
    </lineage>
</organism>
<keyword evidence="2" id="KW-0969">Cilium</keyword>
<dbReference type="Proteomes" id="UP000264445">
    <property type="component" value="Unassembled WGS sequence"/>
</dbReference>
<dbReference type="CDD" id="cd17470">
    <property type="entry name" value="T3SS_Flik_C"/>
    <property type="match status" value="1"/>
</dbReference>
<dbReference type="AlphaFoldDB" id="A0A101E5V2"/>
<protein>
    <submittedName>
        <fullName evidence="2">Flagellar hook-length control protein FliK</fullName>
    </submittedName>
</protein>
<evidence type="ECO:0000313" key="2">
    <source>
        <dbReference type="EMBL" id="HBT49418.1"/>
    </source>
</evidence>
<comment type="caution">
    <text evidence="2">The sequence shown here is derived from an EMBL/GenBank/DDBJ whole genome shotgun (WGS) entry which is preliminary data.</text>
</comment>
<gene>
    <name evidence="2" type="ORF">DEA61_06275</name>
</gene>
<keyword evidence="2" id="KW-0282">Flagellum</keyword>
<keyword evidence="2" id="KW-0966">Cell projection</keyword>
<reference evidence="2 3" key="1">
    <citation type="journal article" date="2018" name="Nat. Biotechnol.">
        <title>A standardized bacterial taxonomy based on genome phylogeny substantially revises the tree of life.</title>
        <authorList>
            <person name="Parks D.H."/>
            <person name="Chuvochina M."/>
            <person name="Waite D.W."/>
            <person name="Rinke C."/>
            <person name="Skarshewski A."/>
            <person name="Chaumeil P.A."/>
            <person name="Hugenholtz P."/>
        </authorList>
    </citation>
    <scope>NUCLEOTIDE SEQUENCE [LARGE SCALE GENOMIC DNA]</scope>
    <source>
        <strain evidence="2">UBA12544</strain>
    </source>
</reference>
<dbReference type="RefSeq" id="WP_278429078.1">
    <property type="nucleotide sequence ID" value="NZ_DOLB01000096.1"/>
</dbReference>